<dbReference type="GO" id="GO:0005634">
    <property type="term" value="C:nucleus"/>
    <property type="evidence" value="ECO:0007669"/>
    <property type="project" value="TreeGrafter"/>
</dbReference>
<dbReference type="GO" id="GO:0048471">
    <property type="term" value="C:perinuclear region of cytoplasm"/>
    <property type="evidence" value="ECO:0007669"/>
    <property type="project" value="TreeGrafter"/>
</dbReference>
<dbReference type="Gene3D" id="3.80.10.10">
    <property type="entry name" value="Ribonuclease Inhibitor"/>
    <property type="match status" value="2"/>
</dbReference>
<dbReference type="GO" id="GO:0005096">
    <property type="term" value="F:GTPase activator activity"/>
    <property type="evidence" value="ECO:0007669"/>
    <property type="project" value="UniProtKB-KW"/>
</dbReference>
<dbReference type="InterPro" id="IPR027038">
    <property type="entry name" value="RanGap"/>
</dbReference>
<dbReference type="AlphaFoldDB" id="A0A1J1II97"/>
<dbReference type="SUPFAM" id="SSF52047">
    <property type="entry name" value="RNI-like"/>
    <property type="match status" value="1"/>
</dbReference>
<dbReference type="SMART" id="SM00368">
    <property type="entry name" value="LRR_RI"/>
    <property type="match status" value="2"/>
</dbReference>
<dbReference type="InterPro" id="IPR001611">
    <property type="entry name" value="Leu-rich_rpt"/>
</dbReference>
<accession>A0A1J1II97</accession>
<proteinExistence type="predicted"/>
<evidence type="ECO:0000313" key="4">
    <source>
        <dbReference type="EMBL" id="CRK98782.1"/>
    </source>
</evidence>
<dbReference type="OrthoDB" id="120976at2759"/>
<dbReference type="GO" id="GO:0031267">
    <property type="term" value="F:small GTPase binding"/>
    <property type="evidence" value="ECO:0007669"/>
    <property type="project" value="TreeGrafter"/>
</dbReference>
<organism evidence="4 5">
    <name type="scientific">Clunio marinus</name>
    <dbReference type="NCBI Taxonomy" id="568069"/>
    <lineage>
        <taxon>Eukaryota</taxon>
        <taxon>Metazoa</taxon>
        <taxon>Ecdysozoa</taxon>
        <taxon>Arthropoda</taxon>
        <taxon>Hexapoda</taxon>
        <taxon>Insecta</taxon>
        <taxon>Pterygota</taxon>
        <taxon>Neoptera</taxon>
        <taxon>Endopterygota</taxon>
        <taxon>Diptera</taxon>
        <taxon>Nematocera</taxon>
        <taxon>Chironomoidea</taxon>
        <taxon>Chironomidae</taxon>
        <taxon>Clunio</taxon>
    </lineage>
</organism>
<sequence>MRYPSTVDRNIYLAYIRKEDVFKKCDQLLNSINLNWDFDYPKSLAEICLKTIADNWSSFPLFSEIIVCENRCLLADILDVESLPLAELCNHVRDDAFWKRMFIVKWPNLIKNINCEKLWIEIYIEKYLSESIESLKPSDYNVEVMKSLIELCSPFVKCLKIDHLEAAIESNEPANDHIPFDVILEHLSELKYLSITFDCKTINTQFYLGCTTITDNDIKKFVTGLAHTDLYEFEFHSSKLNAIMLTQIGRALDKSSSLTKISLGNCRFGDAGLLAFSRVLSHDSLPNIKHIMLTSHGAKLLANILRRRKIETIDLKLNPILAEGALHILALVNIVDLVSLNLSSCSFDRSIEEGLIYVLKQNKTLRNLNLSTNKLGDALGIKIFETLKNNFTLRKFDIRNTEINFATKCDIDTMILENREKNNKLS</sequence>
<evidence type="ECO:0000256" key="1">
    <source>
        <dbReference type="ARBA" id="ARBA00022468"/>
    </source>
</evidence>
<dbReference type="Proteomes" id="UP000183832">
    <property type="component" value="Unassembled WGS sequence"/>
</dbReference>
<name>A0A1J1II97_9DIPT</name>
<dbReference type="STRING" id="568069.A0A1J1II97"/>
<keyword evidence="2" id="KW-0433">Leucine-rich repeat</keyword>
<keyword evidence="5" id="KW-1185">Reference proteome</keyword>
<evidence type="ECO:0000256" key="2">
    <source>
        <dbReference type="ARBA" id="ARBA00022614"/>
    </source>
</evidence>
<reference evidence="4 5" key="1">
    <citation type="submission" date="2015-04" db="EMBL/GenBank/DDBJ databases">
        <authorList>
            <person name="Syromyatnikov M.Y."/>
            <person name="Popov V.N."/>
        </authorList>
    </citation>
    <scope>NUCLEOTIDE SEQUENCE [LARGE SCALE GENOMIC DNA]</scope>
</reference>
<evidence type="ECO:0000313" key="5">
    <source>
        <dbReference type="Proteomes" id="UP000183832"/>
    </source>
</evidence>
<gene>
    <name evidence="4" type="ORF">CLUMA_CG012042</name>
</gene>
<keyword evidence="3" id="KW-0677">Repeat</keyword>
<evidence type="ECO:0000256" key="3">
    <source>
        <dbReference type="ARBA" id="ARBA00022737"/>
    </source>
</evidence>
<keyword evidence="1" id="KW-0343">GTPase activation</keyword>
<protein>
    <submittedName>
        <fullName evidence="4">CLUMA_CG012042, isoform A</fullName>
    </submittedName>
</protein>
<dbReference type="InterPro" id="IPR032675">
    <property type="entry name" value="LRR_dom_sf"/>
</dbReference>
<dbReference type="GO" id="GO:0006913">
    <property type="term" value="P:nucleocytoplasmic transport"/>
    <property type="evidence" value="ECO:0007669"/>
    <property type="project" value="TreeGrafter"/>
</dbReference>
<dbReference type="EMBL" id="CVRI01000048">
    <property type="protein sequence ID" value="CRK98782.1"/>
    <property type="molecule type" value="Genomic_DNA"/>
</dbReference>
<dbReference type="PANTHER" id="PTHR24113:SF12">
    <property type="entry name" value="RAN GTPASE-ACTIVATING PROTEIN 1"/>
    <property type="match status" value="1"/>
</dbReference>
<dbReference type="Pfam" id="PF13516">
    <property type="entry name" value="LRR_6"/>
    <property type="match status" value="2"/>
</dbReference>
<dbReference type="GO" id="GO:0005829">
    <property type="term" value="C:cytosol"/>
    <property type="evidence" value="ECO:0007669"/>
    <property type="project" value="TreeGrafter"/>
</dbReference>
<dbReference type="PANTHER" id="PTHR24113">
    <property type="entry name" value="RAN GTPASE-ACTIVATING PROTEIN 1"/>
    <property type="match status" value="1"/>
</dbReference>